<reference evidence="2 3" key="1">
    <citation type="submission" date="2018-10" db="EMBL/GenBank/DDBJ databases">
        <title>Genomic Encyclopedia of Type Strains, Phase IV (KMG-IV): sequencing the most valuable type-strain genomes for metagenomic binning, comparative biology and taxonomic classification.</title>
        <authorList>
            <person name="Goeker M."/>
        </authorList>
    </citation>
    <scope>NUCLEOTIDE SEQUENCE [LARGE SCALE GENOMIC DNA]</scope>
    <source>
        <strain evidence="2 3">DSM 22653</strain>
    </source>
</reference>
<dbReference type="AlphaFoldDB" id="A0A660L6H5"/>
<accession>A0A660L6H5</accession>
<comment type="caution">
    <text evidence="2">The sequence shown here is derived from an EMBL/GenBank/DDBJ whole genome shotgun (WGS) entry which is preliminary data.</text>
</comment>
<dbReference type="Proteomes" id="UP000267019">
    <property type="component" value="Unassembled WGS sequence"/>
</dbReference>
<evidence type="ECO:0000313" key="3">
    <source>
        <dbReference type="Proteomes" id="UP000267019"/>
    </source>
</evidence>
<evidence type="ECO:0000313" key="2">
    <source>
        <dbReference type="EMBL" id="RKQ88419.1"/>
    </source>
</evidence>
<protein>
    <submittedName>
        <fullName evidence="2">Uncharacterized protein</fullName>
    </submittedName>
</protein>
<keyword evidence="3" id="KW-1185">Reference proteome</keyword>
<proteinExistence type="predicted"/>
<evidence type="ECO:0000256" key="1">
    <source>
        <dbReference type="SAM" id="MobiDB-lite"/>
    </source>
</evidence>
<dbReference type="EMBL" id="RBIJ01000001">
    <property type="protein sequence ID" value="RKQ88419.1"/>
    <property type="molecule type" value="Genomic_DNA"/>
</dbReference>
<name>A0A660L6H5_9BACL</name>
<feature type="compositionally biased region" description="Basic and acidic residues" evidence="1">
    <location>
        <begin position="13"/>
        <end position="22"/>
    </location>
</feature>
<feature type="region of interest" description="Disordered" evidence="1">
    <location>
        <begin position="1"/>
        <end position="33"/>
    </location>
</feature>
<sequence length="136" mass="14704">MNKAKGTGGKKGTGREEPKPEEANAATREGGSWVHELKPLHESIRSLAQSVQEIEKLTAGLLVALEVLDQVRRSDLLRRAGEALLASDVPPAERLKRFAAMLERVDAKKIQAVLESPHLQALLDLMGPKRPGGSGK</sequence>
<feature type="compositionally biased region" description="Gly residues" evidence="1">
    <location>
        <begin position="1"/>
        <end position="11"/>
    </location>
</feature>
<gene>
    <name evidence="2" type="ORF">C7438_0052</name>
</gene>
<dbReference type="RefSeq" id="WP_147401935.1">
    <property type="nucleotide sequence ID" value="NZ_RBIJ01000001.1"/>
</dbReference>
<organism evidence="2 3">
    <name type="scientific">Brockia lithotrophica</name>
    <dbReference type="NCBI Taxonomy" id="933949"/>
    <lineage>
        <taxon>Bacteria</taxon>
        <taxon>Bacillati</taxon>
        <taxon>Bacillota</taxon>
        <taxon>Bacilli</taxon>
        <taxon>Bacillales</taxon>
        <taxon>Bacillales Family X. Incertae Sedis</taxon>
        <taxon>Brockia</taxon>
    </lineage>
</organism>